<protein>
    <recommendedName>
        <fullName evidence="1">non-specific serine/threonine protein kinase</fullName>
        <ecNumber evidence="1">2.7.11.1</ecNumber>
    </recommendedName>
</protein>
<sequence>MLASLRNILTQPAVVASVMASVLLVGVQRLGVLEPIELKAFDHMMQWRTDPGLDPRILIIAFTENDIQKFKQGSPNGEVLDAVFNKLERYKPKIIGLDFFRDVPVEPGHQKLLTRLKNDSLIVPICKLDDGSTPAVPPPPGIEPANVGFADLLEDKDGVIRRNLIVVPGNPKSACSTQSSLAFQLAINYLGSPPEFIDENHLKLGEKVFQRLKTDSGGYRDVDARGFQILLNYRSASKVAQQVSLTDLLGDRFQPDWVKDRIVLIGTTAPSSQDIRYTPYSSGKQDNSGKMPGVVIHAQMVSQILDAVVSDKQVLFWFLPEWGEILWLWSWTLVGGIIASRIGHPLRLALTTSAILGIFLYSYFVIFTMAGWVPLAPALFGFLSAQAGVIVYTAFQNKQQKEKIALQIHEQKETISLLQTLLKEGGGDTAQTPTGITGGLLTERLLNQRYRVIELLGSGGFSYTYLSEDTHRPGNLKCVVKYLQPARKDDLFLEVARRLFKTEAEMLELLGQHDQIPQLMAYFEENQQFFLVQEYIPGHSLEAELNSIDRLTEGEVIDLLKDVLHILVFVHDRGVIHRDLKPSNLMRRQKDRRIVLIDFGAVKQIQPTVASENATIAVGTVGYAPPEQFMGQPRLNSDIYGLGMIAIQALTGTQAKNLERDSTTTLIWRHLAQPTDEFAAILDKMVCFDFQKRYQSAREVLSSLEYL</sequence>
<dbReference type="SMART" id="SM01080">
    <property type="entry name" value="CHASE2"/>
    <property type="match status" value="1"/>
</dbReference>
<comment type="catalytic activity">
    <reaction evidence="8">
        <text>L-seryl-[protein] + ATP = O-phospho-L-seryl-[protein] + ADP + H(+)</text>
        <dbReference type="Rhea" id="RHEA:17989"/>
        <dbReference type="Rhea" id="RHEA-COMP:9863"/>
        <dbReference type="Rhea" id="RHEA-COMP:11604"/>
        <dbReference type="ChEBI" id="CHEBI:15378"/>
        <dbReference type="ChEBI" id="CHEBI:29999"/>
        <dbReference type="ChEBI" id="CHEBI:30616"/>
        <dbReference type="ChEBI" id="CHEBI:83421"/>
        <dbReference type="ChEBI" id="CHEBI:456216"/>
        <dbReference type="EC" id="2.7.11.1"/>
    </reaction>
</comment>
<dbReference type="InterPro" id="IPR007890">
    <property type="entry name" value="CHASE2"/>
</dbReference>
<dbReference type="CDD" id="cd14014">
    <property type="entry name" value="STKc_PknB_like"/>
    <property type="match status" value="1"/>
</dbReference>
<dbReference type="AlphaFoldDB" id="A0A951UTF8"/>
<gene>
    <name evidence="12" type="ORF">KME60_20065</name>
</gene>
<dbReference type="InterPro" id="IPR011009">
    <property type="entry name" value="Kinase-like_dom_sf"/>
</dbReference>
<feature type="transmembrane region" description="Helical" evidence="10">
    <location>
        <begin position="346"/>
        <end position="366"/>
    </location>
</feature>
<dbReference type="InterPro" id="IPR017441">
    <property type="entry name" value="Protein_kinase_ATP_BS"/>
</dbReference>
<dbReference type="InterPro" id="IPR000719">
    <property type="entry name" value="Prot_kinase_dom"/>
</dbReference>
<evidence type="ECO:0000256" key="5">
    <source>
        <dbReference type="ARBA" id="ARBA00022777"/>
    </source>
</evidence>
<dbReference type="Proteomes" id="UP000729701">
    <property type="component" value="Unassembled WGS sequence"/>
</dbReference>
<evidence type="ECO:0000256" key="1">
    <source>
        <dbReference type="ARBA" id="ARBA00012513"/>
    </source>
</evidence>
<evidence type="ECO:0000313" key="13">
    <source>
        <dbReference type="Proteomes" id="UP000729701"/>
    </source>
</evidence>
<dbReference type="Gene3D" id="1.10.510.10">
    <property type="entry name" value="Transferase(Phosphotransferase) domain 1"/>
    <property type="match status" value="1"/>
</dbReference>
<keyword evidence="10" id="KW-1133">Transmembrane helix</keyword>
<dbReference type="GO" id="GO:0005524">
    <property type="term" value="F:ATP binding"/>
    <property type="evidence" value="ECO:0007669"/>
    <property type="project" value="UniProtKB-UniRule"/>
</dbReference>
<dbReference type="PANTHER" id="PTHR24363">
    <property type="entry name" value="SERINE/THREONINE PROTEIN KINASE"/>
    <property type="match status" value="1"/>
</dbReference>
<feature type="domain" description="Protein kinase" evidence="11">
    <location>
        <begin position="450"/>
        <end position="707"/>
    </location>
</feature>
<dbReference type="EMBL" id="JAHHGZ010000022">
    <property type="protein sequence ID" value="MBW4669643.1"/>
    <property type="molecule type" value="Genomic_DNA"/>
</dbReference>
<evidence type="ECO:0000256" key="8">
    <source>
        <dbReference type="ARBA" id="ARBA00048679"/>
    </source>
</evidence>
<evidence type="ECO:0000256" key="2">
    <source>
        <dbReference type="ARBA" id="ARBA00022527"/>
    </source>
</evidence>
<keyword evidence="2" id="KW-0723">Serine/threonine-protein kinase</keyword>
<reference evidence="12" key="2">
    <citation type="journal article" date="2022" name="Microbiol. Resour. Announc.">
        <title>Metagenome Sequencing to Explore Phylogenomics of Terrestrial Cyanobacteria.</title>
        <authorList>
            <person name="Ward R.D."/>
            <person name="Stajich J.E."/>
            <person name="Johansen J.R."/>
            <person name="Huntemann M."/>
            <person name="Clum A."/>
            <person name="Foster B."/>
            <person name="Foster B."/>
            <person name="Roux S."/>
            <person name="Palaniappan K."/>
            <person name="Varghese N."/>
            <person name="Mukherjee S."/>
            <person name="Reddy T.B.K."/>
            <person name="Daum C."/>
            <person name="Copeland A."/>
            <person name="Chen I.A."/>
            <person name="Ivanova N.N."/>
            <person name="Kyrpides N.C."/>
            <person name="Shapiro N."/>
            <person name="Eloe-Fadrosh E.A."/>
            <person name="Pietrasiak N."/>
        </authorList>
    </citation>
    <scope>NUCLEOTIDE SEQUENCE</scope>
    <source>
        <strain evidence="12">GSE-NOS-MK-12-04C</strain>
    </source>
</reference>
<dbReference type="PROSITE" id="PS50011">
    <property type="entry name" value="PROTEIN_KINASE_DOM"/>
    <property type="match status" value="1"/>
</dbReference>
<accession>A0A951UTF8</accession>
<dbReference type="SMART" id="SM00220">
    <property type="entry name" value="S_TKc"/>
    <property type="match status" value="1"/>
</dbReference>
<feature type="binding site" evidence="9">
    <location>
        <position position="481"/>
    </location>
    <ligand>
        <name>ATP</name>
        <dbReference type="ChEBI" id="CHEBI:30616"/>
    </ligand>
</feature>
<evidence type="ECO:0000256" key="4">
    <source>
        <dbReference type="ARBA" id="ARBA00022741"/>
    </source>
</evidence>
<comment type="caution">
    <text evidence="12">The sequence shown here is derived from an EMBL/GenBank/DDBJ whole genome shotgun (WGS) entry which is preliminary data.</text>
</comment>
<evidence type="ECO:0000256" key="6">
    <source>
        <dbReference type="ARBA" id="ARBA00022840"/>
    </source>
</evidence>
<dbReference type="EC" id="2.7.11.1" evidence="1"/>
<dbReference type="Pfam" id="PF05226">
    <property type="entry name" value="CHASE2"/>
    <property type="match status" value="1"/>
</dbReference>
<dbReference type="GO" id="GO:0004674">
    <property type="term" value="F:protein serine/threonine kinase activity"/>
    <property type="evidence" value="ECO:0007669"/>
    <property type="project" value="UniProtKB-KW"/>
</dbReference>
<keyword evidence="10" id="KW-0472">Membrane</keyword>
<keyword evidence="10" id="KW-0812">Transmembrane</keyword>
<evidence type="ECO:0000256" key="10">
    <source>
        <dbReference type="SAM" id="Phobius"/>
    </source>
</evidence>
<organism evidence="12 13">
    <name type="scientific">Cyanomargarita calcarea GSE-NOS-MK-12-04C</name>
    <dbReference type="NCBI Taxonomy" id="2839659"/>
    <lineage>
        <taxon>Bacteria</taxon>
        <taxon>Bacillati</taxon>
        <taxon>Cyanobacteriota</taxon>
        <taxon>Cyanophyceae</taxon>
        <taxon>Nostocales</taxon>
        <taxon>Cyanomargaritaceae</taxon>
        <taxon>Cyanomargarita</taxon>
    </lineage>
</organism>
<dbReference type="Pfam" id="PF00069">
    <property type="entry name" value="Pkinase"/>
    <property type="match status" value="1"/>
</dbReference>
<evidence type="ECO:0000256" key="3">
    <source>
        <dbReference type="ARBA" id="ARBA00022679"/>
    </source>
</evidence>
<comment type="catalytic activity">
    <reaction evidence="7">
        <text>L-threonyl-[protein] + ATP = O-phospho-L-threonyl-[protein] + ADP + H(+)</text>
        <dbReference type="Rhea" id="RHEA:46608"/>
        <dbReference type="Rhea" id="RHEA-COMP:11060"/>
        <dbReference type="Rhea" id="RHEA-COMP:11605"/>
        <dbReference type="ChEBI" id="CHEBI:15378"/>
        <dbReference type="ChEBI" id="CHEBI:30013"/>
        <dbReference type="ChEBI" id="CHEBI:30616"/>
        <dbReference type="ChEBI" id="CHEBI:61977"/>
        <dbReference type="ChEBI" id="CHEBI:456216"/>
        <dbReference type="EC" id="2.7.11.1"/>
    </reaction>
</comment>
<keyword evidence="6 9" id="KW-0067">ATP-binding</keyword>
<evidence type="ECO:0000256" key="7">
    <source>
        <dbReference type="ARBA" id="ARBA00047899"/>
    </source>
</evidence>
<keyword evidence="3" id="KW-0808">Transferase</keyword>
<reference evidence="12" key="1">
    <citation type="submission" date="2021-05" db="EMBL/GenBank/DDBJ databases">
        <authorList>
            <person name="Pietrasiak N."/>
            <person name="Ward R."/>
            <person name="Stajich J.E."/>
            <person name="Kurbessoian T."/>
        </authorList>
    </citation>
    <scope>NUCLEOTIDE SEQUENCE</scope>
    <source>
        <strain evidence="12">GSE-NOS-MK-12-04C</strain>
    </source>
</reference>
<keyword evidence="5" id="KW-0418">Kinase</keyword>
<proteinExistence type="predicted"/>
<evidence type="ECO:0000259" key="11">
    <source>
        <dbReference type="PROSITE" id="PS50011"/>
    </source>
</evidence>
<keyword evidence="4 9" id="KW-0547">Nucleotide-binding</keyword>
<name>A0A951UTF8_9CYAN</name>
<dbReference type="PANTHER" id="PTHR24363:SF0">
    <property type="entry name" value="SERINE_THREONINE KINASE LIKE DOMAIN CONTAINING 1"/>
    <property type="match status" value="1"/>
</dbReference>
<dbReference type="SUPFAM" id="SSF56112">
    <property type="entry name" value="Protein kinase-like (PK-like)"/>
    <property type="match status" value="1"/>
</dbReference>
<evidence type="ECO:0000313" key="12">
    <source>
        <dbReference type="EMBL" id="MBW4669643.1"/>
    </source>
</evidence>
<evidence type="ECO:0000256" key="9">
    <source>
        <dbReference type="PROSITE-ProRule" id="PRU10141"/>
    </source>
</evidence>
<dbReference type="PROSITE" id="PS00107">
    <property type="entry name" value="PROTEIN_KINASE_ATP"/>
    <property type="match status" value="1"/>
</dbReference>